<keyword evidence="1" id="KW-0732">Signal</keyword>
<dbReference type="Proteomes" id="UP000192796">
    <property type="component" value="Unassembled WGS sequence"/>
</dbReference>
<dbReference type="RefSeq" id="WP_081153444.1">
    <property type="nucleotide sequence ID" value="NZ_LVYD01000065.1"/>
</dbReference>
<evidence type="ECO:0000313" key="3">
    <source>
        <dbReference type="Proteomes" id="UP000192796"/>
    </source>
</evidence>
<proteinExistence type="predicted"/>
<comment type="caution">
    <text evidence="2">The sequence shown here is derived from an EMBL/GenBank/DDBJ whole genome shotgun (WGS) entry which is preliminary data.</text>
</comment>
<feature type="signal peptide" evidence="1">
    <location>
        <begin position="1"/>
        <end position="20"/>
    </location>
</feature>
<accession>A0A1V9FP60</accession>
<protein>
    <submittedName>
        <fullName evidence="2">Uncharacterized protein</fullName>
    </submittedName>
</protein>
<dbReference type="EMBL" id="LVYD01000065">
    <property type="protein sequence ID" value="OQP60133.1"/>
    <property type="molecule type" value="Genomic_DNA"/>
</dbReference>
<evidence type="ECO:0000313" key="2">
    <source>
        <dbReference type="EMBL" id="OQP60133.1"/>
    </source>
</evidence>
<organism evidence="2 3">
    <name type="scientific">Niastella vici</name>
    <dbReference type="NCBI Taxonomy" id="1703345"/>
    <lineage>
        <taxon>Bacteria</taxon>
        <taxon>Pseudomonadati</taxon>
        <taxon>Bacteroidota</taxon>
        <taxon>Chitinophagia</taxon>
        <taxon>Chitinophagales</taxon>
        <taxon>Chitinophagaceae</taxon>
        <taxon>Niastella</taxon>
    </lineage>
</organism>
<gene>
    <name evidence="2" type="ORF">A3860_34195</name>
</gene>
<dbReference type="AlphaFoldDB" id="A0A1V9FP60"/>
<keyword evidence="3" id="KW-1185">Reference proteome</keyword>
<evidence type="ECO:0000256" key="1">
    <source>
        <dbReference type="SAM" id="SignalP"/>
    </source>
</evidence>
<sequence length="378" mass="42680">MNKKLLLICALVMQSLFSIGQQKFVTICTSDSLTDRLIQSLFPLECTIGQTNYRVTFFEAHYTKPLTSLSGQFIMVGKPGAAEKIRPRRVLPSGNLNNVQLAAALTNGAEVSDSLFIGVIRIIWVGGILKIKADNVKLFVKGAPATFEPILSQLTKNEKLNFSFPVKNINISVDNDSAEKQITFNIKPYFRTNNLDFVLAPAKVFILNNIPNPIARFQSIVYGNNSVIILPFELLNYLSSTTFAAFKKRLSRDGFDFDLSKFRIKNQQALTQLRFDMSNPQTGTKYDAQLFSDSDGKFQECKITALTGGLIAQNFARDMQTKFNSNYANKPLFSQTDIHKEFTFKIREKDYILFLDIVDIKSSQTDMRAFNHILLVQK</sequence>
<feature type="chain" id="PRO_5012799859" evidence="1">
    <location>
        <begin position="21"/>
        <end position="378"/>
    </location>
</feature>
<name>A0A1V9FP60_9BACT</name>
<dbReference type="OrthoDB" id="9852047at2"/>
<reference evidence="2 3" key="1">
    <citation type="submission" date="2016-03" db="EMBL/GenBank/DDBJ databases">
        <title>Niastella vici sp. nov., isolated from farmland soil.</title>
        <authorList>
            <person name="Chen L."/>
            <person name="Wang D."/>
            <person name="Yang S."/>
            <person name="Wang G."/>
        </authorList>
    </citation>
    <scope>NUCLEOTIDE SEQUENCE [LARGE SCALE GENOMIC DNA]</scope>
    <source>
        <strain evidence="2 3">DJ57</strain>
    </source>
</reference>